<evidence type="ECO:0000313" key="3">
    <source>
        <dbReference type="Proteomes" id="UP000464495"/>
    </source>
</evidence>
<proteinExistence type="predicted"/>
<gene>
    <name evidence="2" type="ORF">GO499_10385</name>
</gene>
<keyword evidence="3" id="KW-1185">Reference proteome</keyword>
<reference evidence="2 3" key="1">
    <citation type="submission" date="2019-12" db="EMBL/GenBank/DDBJ databases">
        <title>Complete genome sequence of Algicella marina strain 9Alg 56(T) isolated from the red alga Tichocarpus crinitus.</title>
        <authorList>
            <person name="Kim S.-G."/>
            <person name="Nedashkovskaya O.I."/>
        </authorList>
    </citation>
    <scope>NUCLEOTIDE SEQUENCE [LARGE SCALE GENOMIC DNA]</scope>
    <source>
        <strain evidence="2 3">9Alg 56</strain>
    </source>
</reference>
<name>A0A6P1T2L9_9RHOB</name>
<evidence type="ECO:0000313" key="2">
    <source>
        <dbReference type="EMBL" id="QHQ35559.1"/>
    </source>
</evidence>
<dbReference type="RefSeq" id="WP_161862119.1">
    <property type="nucleotide sequence ID" value="NZ_CP046620.1"/>
</dbReference>
<accession>A0A6P1T2L9</accession>
<evidence type="ECO:0000256" key="1">
    <source>
        <dbReference type="SAM" id="Phobius"/>
    </source>
</evidence>
<keyword evidence="1" id="KW-0812">Transmembrane</keyword>
<sequence>MTALDEYVRLEATGLWRENEDEPWREVLVSFGNSSLVLSDFRERALTHWALAAIVPAEETPHATRFAPDPESTELLEISDPEMITAIRTVTERARHRQSEPASRRSLKPFVYLLLLTVLVAGALYLPGVLRDRAFAMIPPERAALLGSDIAESYAGERCRYRPGHRGIAQIRQRAGVEGARAPLVVQAEKPFIARLPGGQTLLSAVLVEEAASPEALAGWLILADEYTTKDTVLFQLMHQKSTLEVLNFLFSGEIATADKRWMANAFATTPPPPNPLVIETVRARLAARNIPEEDFLTHLQRRHPSLRLLRVAEPRKDAVDMLTDQAWIAVQSICLGF</sequence>
<protein>
    <submittedName>
        <fullName evidence="2">Uncharacterized protein</fullName>
    </submittedName>
</protein>
<dbReference type="AlphaFoldDB" id="A0A6P1T2L9"/>
<dbReference type="KEGG" id="amaq:GO499_10385"/>
<keyword evidence="1" id="KW-1133">Transmembrane helix</keyword>
<feature type="transmembrane region" description="Helical" evidence="1">
    <location>
        <begin position="110"/>
        <end position="130"/>
    </location>
</feature>
<dbReference type="EMBL" id="CP046620">
    <property type="protein sequence ID" value="QHQ35559.1"/>
    <property type="molecule type" value="Genomic_DNA"/>
</dbReference>
<keyword evidence="1" id="KW-0472">Membrane</keyword>
<dbReference type="Proteomes" id="UP000464495">
    <property type="component" value="Chromosome"/>
</dbReference>
<organism evidence="2 3">
    <name type="scientific">Algicella marina</name>
    <dbReference type="NCBI Taxonomy" id="2683284"/>
    <lineage>
        <taxon>Bacteria</taxon>
        <taxon>Pseudomonadati</taxon>
        <taxon>Pseudomonadota</taxon>
        <taxon>Alphaproteobacteria</taxon>
        <taxon>Rhodobacterales</taxon>
        <taxon>Paracoccaceae</taxon>
        <taxon>Algicella</taxon>
    </lineage>
</organism>